<accession>A0AAV7YCV4</accession>
<comment type="pathway">
    <text evidence="2 11">Purine metabolism; AMP biosynthesis via salvage pathway; AMP from adenosine: step 1/1.</text>
</comment>
<dbReference type="GO" id="GO:0006144">
    <property type="term" value="P:purine nucleobase metabolic process"/>
    <property type="evidence" value="ECO:0007669"/>
    <property type="project" value="TreeGrafter"/>
</dbReference>
<dbReference type="InterPro" id="IPR001805">
    <property type="entry name" value="Adenokinase"/>
</dbReference>
<dbReference type="PANTHER" id="PTHR45769:SF3">
    <property type="entry name" value="ADENOSINE KINASE"/>
    <property type="match status" value="1"/>
</dbReference>
<organism evidence="13 14">
    <name type="scientific">Anaeramoeba flamelloides</name>
    <dbReference type="NCBI Taxonomy" id="1746091"/>
    <lineage>
        <taxon>Eukaryota</taxon>
        <taxon>Metamonada</taxon>
        <taxon>Anaeramoebidae</taxon>
        <taxon>Anaeramoeba</taxon>
    </lineage>
</organism>
<dbReference type="GO" id="GO:0005829">
    <property type="term" value="C:cytosol"/>
    <property type="evidence" value="ECO:0007669"/>
    <property type="project" value="TreeGrafter"/>
</dbReference>
<dbReference type="AlphaFoldDB" id="A0AAV7YCV4"/>
<dbReference type="CDD" id="cd01168">
    <property type="entry name" value="adenosine_kinase"/>
    <property type="match status" value="1"/>
</dbReference>
<comment type="similarity">
    <text evidence="3 11">Belongs to the carbohydrate kinase PfkB family.</text>
</comment>
<protein>
    <recommendedName>
        <fullName evidence="4 11">Adenosine kinase</fullName>
        <shortName evidence="11">AK</shortName>
        <ecNumber evidence="4 11">2.7.1.20</ecNumber>
    </recommendedName>
    <alternativeName>
        <fullName evidence="11">Adenosine 5'-phosphotransferase</fullName>
    </alternativeName>
</protein>
<sequence>MFSLTNLTQLTKQYSNNLLSLRSFNNVVAKKNSKCELFGIGNPLLDMITRVDQSFLDKYNLPSDENLLGGEKDYPLFVELHKKYNVSYVAGGATQNSIRIAQWLLQKPGITSYAGSIGNDEFGEILKRTVTEDGVDAIYTVDNTKPSGTCAVMSVGRARTLMACLGAAYYFDHKFLQIPEIKKKVDEASIFYISGFVVNDSFPACYEIAKTAVKQNKLFAMNIAATYLCRPPHLNKFKKLMPYWDLIVGNESEAVALGQGLGWLNKKTKLENVSQGLMGDIIKELYNWKKINTKMPRMVIITQGTQPTLLYAPEYGINKVTPFPVNECPPHKFVDSNGAGDGFVAGFLAQYLNYQLKNQEPNLEKCIQAANWSAGYVIRQKGCTIKGLPQYRLH</sequence>
<keyword evidence="5 11" id="KW-0808">Transferase</keyword>
<dbReference type="GO" id="GO:0005524">
    <property type="term" value="F:ATP binding"/>
    <property type="evidence" value="ECO:0007669"/>
    <property type="project" value="UniProtKB-UniRule"/>
</dbReference>
<dbReference type="PROSITE" id="PS00584">
    <property type="entry name" value="PFKB_KINASES_2"/>
    <property type="match status" value="1"/>
</dbReference>
<evidence type="ECO:0000256" key="6">
    <source>
        <dbReference type="ARBA" id="ARBA00022726"/>
    </source>
</evidence>
<dbReference type="EC" id="2.7.1.20" evidence="4 11"/>
<comment type="function">
    <text evidence="11">ATP dependent phosphorylation of adenosine and other related nucleoside analogs to monophosphate derivatives.</text>
</comment>
<comment type="catalytic activity">
    <reaction evidence="11">
        <text>adenosine + ATP = AMP + ADP + H(+)</text>
        <dbReference type="Rhea" id="RHEA:20824"/>
        <dbReference type="ChEBI" id="CHEBI:15378"/>
        <dbReference type="ChEBI" id="CHEBI:16335"/>
        <dbReference type="ChEBI" id="CHEBI:30616"/>
        <dbReference type="ChEBI" id="CHEBI:456215"/>
        <dbReference type="ChEBI" id="CHEBI:456216"/>
        <dbReference type="EC" id="2.7.1.20"/>
    </reaction>
</comment>
<dbReference type="SUPFAM" id="SSF53613">
    <property type="entry name" value="Ribokinase-like"/>
    <property type="match status" value="1"/>
</dbReference>
<keyword evidence="11" id="KW-0460">Magnesium</keyword>
<evidence type="ECO:0000256" key="2">
    <source>
        <dbReference type="ARBA" id="ARBA00004801"/>
    </source>
</evidence>
<keyword evidence="9 11" id="KW-0067">ATP-binding</keyword>
<dbReference type="GO" id="GO:0006166">
    <property type="term" value="P:purine ribonucleoside salvage"/>
    <property type="evidence" value="ECO:0007669"/>
    <property type="project" value="UniProtKB-KW"/>
</dbReference>
<dbReference type="InterPro" id="IPR002173">
    <property type="entry name" value="Carboh/pur_kinase_PfkB_CS"/>
</dbReference>
<dbReference type="GO" id="GO:0044209">
    <property type="term" value="P:AMP salvage"/>
    <property type="evidence" value="ECO:0007669"/>
    <property type="project" value="UniProtKB-UniRule"/>
</dbReference>
<evidence type="ECO:0000256" key="7">
    <source>
        <dbReference type="ARBA" id="ARBA00022741"/>
    </source>
</evidence>
<dbReference type="Proteomes" id="UP001146793">
    <property type="component" value="Unassembled WGS sequence"/>
</dbReference>
<evidence type="ECO:0000256" key="8">
    <source>
        <dbReference type="ARBA" id="ARBA00022777"/>
    </source>
</evidence>
<dbReference type="GO" id="GO:0005634">
    <property type="term" value="C:nucleus"/>
    <property type="evidence" value="ECO:0007669"/>
    <property type="project" value="TreeGrafter"/>
</dbReference>
<keyword evidence="8 11" id="KW-0418">Kinase</keyword>
<evidence type="ECO:0000259" key="12">
    <source>
        <dbReference type="Pfam" id="PF00294"/>
    </source>
</evidence>
<evidence type="ECO:0000256" key="5">
    <source>
        <dbReference type="ARBA" id="ARBA00022679"/>
    </source>
</evidence>
<dbReference type="PANTHER" id="PTHR45769">
    <property type="entry name" value="ADENOSINE KINASE"/>
    <property type="match status" value="1"/>
</dbReference>
<dbReference type="Gene3D" id="3.30.1110.10">
    <property type="match status" value="1"/>
</dbReference>
<keyword evidence="6 11" id="KW-0660">Purine salvage</keyword>
<dbReference type="PRINTS" id="PR00989">
    <property type="entry name" value="ADENOKINASE"/>
</dbReference>
<dbReference type="Pfam" id="PF00294">
    <property type="entry name" value="PfkB"/>
    <property type="match status" value="1"/>
</dbReference>
<feature type="active site" description="Proton acceptor" evidence="10">
    <location>
        <position position="341"/>
    </location>
</feature>
<reference evidence="13" key="1">
    <citation type="submission" date="2022-08" db="EMBL/GenBank/DDBJ databases">
        <title>Novel sulphate-reducing endosymbionts in the free-living metamonad Anaeramoeba.</title>
        <authorList>
            <person name="Jerlstrom-Hultqvist J."/>
            <person name="Cepicka I."/>
            <person name="Gallot-Lavallee L."/>
            <person name="Salas-Leiva D."/>
            <person name="Curtis B.A."/>
            <person name="Zahonova K."/>
            <person name="Pipaliya S."/>
            <person name="Dacks J."/>
            <person name="Roger A.J."/>
        </authorList>
    </citation>
    <scope>NUCLEOTIDE SEQUENCE</scope>
    <source>
        <strain evidence="13">Busselton2</strain>
    </source>
</reference>
<gene>
    <name evidence="13" type="ORF">M0812_28412</name>
</gene>
<evidence type="ECO:0000256" key="3">
    <source>
        <dbReference type="ARBA" id="ARBA00010688"/>
    </source>
</evidence>
<evidence type="ECO:0000256" key="9">
    <source>
        <dbReference type="ARBA" id="ARBA00022840"/>
    </source>
</evidence>
<evidence type="ECO:0000256" key="10">
    <source>
        <dbReference type="PIRSR" id="PIRSR601805-1"/>
    </source>
</evidence>
<proteinExistence type="inferred from homology"/>
<dbReference type="GO" id="GO:0004001">
    <property type="term" value="F:adenosine kinase activity"/>
    <property type="evidence" value="ECO:0007669"/>
    <property type="project" value="UniProtKB-UniRule"/>
</dbReference>
<evidence type="ECO:0000256" key="11">
    <source>
        <dbReference type="RuleBase" id="RU368116"/>
    </source>
</evidence>
<comment type="cofactor">
    <cofactor evidence="1 11">
        <name>Mg(2+)</name>
        <dbReference type="ChEBI" id="CHEBI:18420"/>
    </cofactor>
</comment>
<comment type="caution">
    <text evidence="13">The sequence shown here is derived from an EMBL/GenBank/DDBJ whole genome shotgun (WGS) entry which is preliminary data.</text>
</comment>
<dbReference type="InterPro" id="IPR011611">
    <property type="entry name" value="PfkB_dom"/>
</dbReference>
<feature type="domain" description="Carbohydrate kinase PfkB" evidence="12">
    <location>
        <begin position="77"/>
        <end position="385"/>
    </location>
</feature>
<evidence type="ECO:0000313" key="13">
    <source>
        <dbReference type="EMBL" id="KAJ3425965.1"/>
    </source>
</evidence>
<evidence type="ECO:0000256" key="4">
    <source>
        <dbReference type="ARBA" id="ARBA00012119"/>
    </source>
</evidence>
<dbReference type="EMBL" id="JANTQA010000070">
    <property type="protein sequence ID" value="KAJ3425965.1"/>
    <property type="molecule type" value="Genomic_DNA"/>
</dbReference>
<keyword evidence="7 11" id="KW-0547">Nucleotide-binding</keyword>
<dbReference type="Gene3D" id="3.40.1190.20">
    <property type="match status" value="1"/>
</dbReference>
<dbReference type="InterPro" id="IPR029056">
    <property type="entry name" value="Ribokinase-like"/>
</dbReference>
<evidence type="ECO:0000256" key="1">
    <source>
        <dbReference type="ARBA" id="ARBA00001946"/>
    </source>
</evidence>
<evidence type="ECO:0000313" key="14">
    <source>
        <dbReference type="Proteomes" id="UP001146793"/>
    </source>
</evidence>
<name>A0AAV7YCV4_9EUKA</name>